<keyword evidence="2" id="KW-1003">Cell membrane</keyword>
<dbReference type="NCBIfam" id="TIGR02209">
    <property type="entry name" value="ftsL_broad"/>
    <property type="match status" value="1"/>
</dbReference>
<comment type="subcellular location">
    <subcellularLocation>
        <location evidence="1">Cell membrane</location>
        <topology evidence="1">Single-pass type II membrane protein</topology>
    </subcellularLocation>
</comment>
<evidence type="ECO:0000256" key="9">
    <source>
        <dbReference type="SAM" id="Phobius"/>
    </source>
</evidence>
<evidence type="ECO:0000313" key="10">
    <source>
        <dbReference type="EMBL" id="MFC5403050.1"/>
    </source>
</evidence>
<feature type="transmembrane region" description="Helical" evidence="9">
    <location>
        <begin position="46"/>
        <end position="67"/>
    </location>
</feature>
<evidence type="ECO:0000256" key="1">
    <source>
        <dbReference type="ARBA" id="ARBA00004401"/>
    </source>
</evidence>
<evidence type="ECO:0000256" key="6">
    <source>
        <dbReference type="ARBA" id="ARBA00023136"/>
    </source>
</evidence>
<comment type="caution">
    <text evidence="10">The sequence shown here is derived from an EMBL/GenBank/DDBJ whole genome shotgun (WGS) entry which is preliminary data.</text>
</comment>
<dbReference type="Proteomes" id="UP001596113">
    <property type="component" value="Unassembled WGS sequence"/>
</dbReference>
<name>A0ABW0HRI9_9BACL</name>
<evidence type="ECO:0000256" key="7">
    <source>
        <dbReference type="ARBA" id="ARBA00023306"/>
    </source>
</evidence>
<organism evidence="10 11">
    <name type="scientific">Cohnella soli</name>
    <dbReference type="NCBI Taxonomy" id="425005"/>
    <lineage>
        <taxon>Bacteria</taxon>
        <taxon>Bacillati</taxon>
        <taxon>Bacillota</taxon>
        <taxon>Bacilli</taxon>
        <taxon>Bacillales</taxon>
        <taxon>Paenibacillaceae</taxon>
        <taxon>Cohnella</taxon>
    </lineage>
</organism>
<dbReference type="EMBL" id="JBHSMI010000020">
    <property type="protein sequence ID" value="MFC5403050.1"/>
    <property type="molecule type" value="Genomic_DNA"/>
</dbReference>
<evidence type="ECO:0000313" key="11">
    <source>
        <dbReference type="Proteomes" id="UP001596113"/>
    </source>
</evidence>
<dbReference type="InterPro" id="IPR011922">
    <property type="entry name" value="Cell_div_FtsL"/>
</dbReference>
<evidence type="ECO:0000256" key="4">
    <source>
        <dbReference type="ARBA" id="ARBA00022692"/>
    </source>
</evidence>
<evidence type="ECO:0000256" key="5">
    <source>
        <dbReference type="ARBA" id="ARBA00022989"/>
    </source>
</evidence>
<keyword evidence="4 9" id="KW-0812">Transmembrane</keyword>
<accession>A0ABW0HRI9</accession>
<proteinExistence type="predicted"/>
<evidence type="ECO:0000256" key="2">
    <source>
        <dbReference type="ARBA" id="ARBA00022475"/>
    </source>
</evidence>
<keyword evidence="3 10" id="KW-0132">Cell division</keyword>
<dbReference type="RefSeq" id="WP_378132054.1">
    <property type="nucleotide sequence ID" value="NZ_JBHSMI010000020.1"/>
</dbReference>
<keyword evidence="5 9" id="KW-1133">Transmembrane helix</keyword>
<protein>
    <recommendedName>
        <fullName evidence="8">Cell division protein FtsL</fullName>
    </recommendedName>
</protein>
<keyword evidence="7" id="KW-0131">Cell cycle</keyword>
<keyword evidence="11" id="KW-1185">Reference proteome</keyword>
<evidence type="ECO:0000256" key="8">
    <source>
        <dbReference type="NCBIfam" id="TIGR02209"/>
    </source>
</evidence>
<dbReference type="GO" id="GO:0051301">
    <property type="term" value="P:cell division"/>
    <property type="evidence" value="ECO:0007669"/>
    <property type="project" value="UniProtKB-KW"/>
</dbReference>
<sequence>MAYYGNLALRPERVEERERREQQPVHRNPSKSKAVRRRTIPIGEKLLYLAAVAAVVFVAGFIIFRYAQIYQINGEVQKKKQAIELATEQTKELQGEVDRLSDPARFKAWAEKKNLVPITDDAIKAEAIGDKNAVAMKR</sequence>
<gene>
    <name evidence="10" type="primary">ftsL</name>
    <name evidence="10" type="ORF">ACFPOF_09940</name>
</gene>
<reference evidence="11" key="1">
    <citation type="journal article" date="2019" name="Int. J. Syst. Evol. Microbiol.">
        <title>The Global Catalogue of Microorganisms (GCM) 10K type strain sequencing project: providing services to taxonomists for standard genome sequencing and annotation.</title>
        <authorList>
            <consortium name="The Broad Institute Genomics Platform"/>
            <consortium name="The Broad Institute Genome Sequencing Center for Infectious Disease"/>
            <person name="Wu L."/>
            <person name="Ma J."/>
        </authorList>
    </citation>
    <scope>NUCLEOTIDE SEQUENCE [LARGE SCALE GENOMIC DNA]</scope>
    <source>
        <strain evidence="11">CGMCC 1.18575</strain>
    </source>
</reference>
<evidence type="ECO:0000256" key="3">
    <source>
        <dbReference type="ARBA" id="ARBA00022618"/>
    </source>
</evidence>
<keyword evidence="6 9" id="KW-0472">Membrane</keyword>